<protein>
    <submittedName>
        <fullName evidence="1">Uncharacterized protein</fullName>
    </submittedName>
</protein>
<comment type="caution">
    <text evidence="1">The sequence shown here is derived from an EMBL/GenBank/DDBJ whole genome shotgun (WGS) entry which is preliminary data.</text>
</comment>
<gene>
    <name evidence="1" type="ORF">PR048_012712</name>
</gene>
<proteinExistence type="predicted"/>
<reference evidence="1 2" key="1">
    <citation type="submission" date="2023-02" db="EMBL/GenBank/DDBJ databases">
        <title>LHISI_Scaffold_Assembly.</title>
        <authorList>
            <person name="Stuart O.P."/>
            <person name="Cleave R."/>
            <person name="Magrath M.J.L."/>
            <person name="Mikheyev A.S."/>
        </authorList>
    </citation>
    <scope>NUCLEOTIDE SEQUENCE [LARGE SCALE GENOMIC DNA]</scope>
    <source>
        <strain evidence="1">Daus_M_001</strain>
        <tissue evidence="1">Leg muscle</tissue>
    </source>
</reference>
<sequence length="97" mass="10756">MTKVVPLEIIGTLKDCGFQVIAVVSDMGGGNQSFSKQINFITENTRFDKSVLCRTKDLGGHTYDNPAYTDFRYRMRMLALCDEMSTSSSSAVIAECE</sequence>
<keyword evidence="2" id="KW-1185">Reference proteome</keyword>
<name>A0ABQ9HQ56_9NEOP</name>
<dbReference type="EMBL" id="JARBHB010000004">
    <property type="protein sequence ID" value="KAJ8886501.1"/>
    <property type="molecule type" value="Genomic_DNA"/>
</dbReference>
<evidence type="ECO:0000313" key="1">
    <source>
        <dbReference type="EMBL" id="KAJ8886501.1"/>
    </source>
</evidence>
<evidence type="ECO:0000313" key="2">
    <source>
        <dbReference type="Proteomes" id="UP001159363"/>
    </source>
</evidence>
<organism evidence="1 2">
    <name type="scientific">Dryococelus australis</name>
    <dbReference type="NCBI Taxonomy" id="614101"/>
    <lineage>
        <taxon>Eukaryota</taxon>
        <taxon>Metazoa</taxon>
        <taxon>Ecdysozoa</taxon>
        <taxon>Arthropoda</taxon>
        <taxon>Hexapoda</taxon>
        <taxon>Insecta</taxon>
        <taxon>Pterygota</taxon>
        <taxon>Neoptera</taxon>
        <taxon>Polyneoptera</taxon>
        <taxon>Phasmatodea</taxon>
        <taxon>Verophasmatodea</taxon>
        <taxon>Anareolatae</taxon>
        <taxon>Phasmatidae</taxon>
        <taxon>Eurycanthinae</taxon>
        <taxon>Dryococelus</taxon>
    </lineage>
</organism>
<dbReference type="Proteomes" id="UP001159363">
    <property type="component" value="Chromosome X"/>
</dbReference>
<accession>A0ABQ9HQ56</accession>